<dbReference type="Pfam" id="PF00612">
    <property type="entry name" value="IQ"/>
    <property type="match status" value="3"/>
</dbReference>
<dbReference type="InterPro" id="IPR036072">
    <property type="entry name" value="MYSc_Myo1"/>
</dbReference>
<reference evidence="15 16" key="2">
    <citation type="submission" date="2019-04" db="EMBL/GenBank/DDBJ databases">
        <title>The genome sequence of big-headed turtle.</title>
        <authorList>
            <person name="Gong S."/>
        </authorList>
    </citation>
    <scope>NUCLEOTIDE SEQUENCE [LARGE SCALE GENOMIC DNA]</scope>
    <source>
        <strain evidence="15">DO16091913</strain>
        <tissue evidence="15">Muscle</tissue>
    </source>
</reference>
<dbReference type="Gene3D" id="1.20.58.530">
    <property type="match status" value="1"/>
</dbReference>
<dbReference type="Proteomes" id="UP000297703">
    <property type="component" value="Unassembled WGS sequence"/>
</dbReference>
<dbReference type="PANTHER" id="PTHR13140:SF291">
    <property type="entry name" value="UNCONVENTIONAL MYOSIN-IA"/>
    <property type="match status" value="1"/>
</dbReference>
<comment type="similarity">
    <text evidence="1 12">Belongs to the TRAFAC class myosin-kinesin ATPase superfamily. Myosin family.</text>
</comment>
<feature type="region of interest" description="Actin-binding" evidence="12">
    <location>
        <begin position="529"/>
        <end position="551"/>
    </location>
</feature>
<evidence type="ECO:0000256" key="9">
    <source>
        <dbReference type="ARBA" id="ARBA00039640"/>
    </source>
</evidence>
<feature type="domain" description="TH1" evidence="14">
    <location>
        <begin position="859"/>
        <end position="1043"/>
    </location>
</feature>
<evidence type="ECO:0000256" key="5">
    <source>
        <dbReference type="ARBA" id="ARBA00022860"/>
    </source>
</evidence>
<keyword evidence="3 12" id="KW-0547">Nucleotide-binding</keyword>
<dbReference type="PANTHER" id="PTHR13140">
    <property type="entry name" value="MYOSIN"/>
    <property type="match status" value="1"/>
</dbReference>
<evidence type="ECO:0000256" key="7">
    <source>
        <dbReference type="ARBA" id="ARBA00023175"/>
    </source>
</evidence>
<evidence type="ECO:0000313" key="16">
    <source>
        <dbReference type="Proteomes" id="UP000297703"/>
    </source>
</evidence>
<dbReference type="InterPro" id="IPR027417">
    <property type="entry name" value="P-loop_NTPase"/>
</dbReference>
<dbReference type="EMBL" id="QXTE01000170">
    <property type="protein sequence ID" value="TFK03003.1"/>
    <property type="molecule type" value="Genomic_DNA"/>
</dbReference>
<dbReference type="GO" id="GO:0005902">
    <property type="term" value="C:microvillus"/>
    <property type="evidence" value="ECO:0007669"/>
    <property type="project" value="TreeGrafter"/>
</dbReference>
<comment type="caution">
    <text evidence="15">The sequence shown here is derived from an EMBL/GenBank/DDBJ whole genome shotgun (WGS) entry which is preliminary data.</text>
</comment>
<dbReference type="FunFam" id="1.20.58.530:FF:000004">
    <property type="entry name" value="Unconventional myosin ID"/>
    <property type="match status" value="1"/>
</dbReference>
<dbReference type="Gene3D" id="3.40.850.10">
    <property type="entry name" value="Kinesin motor domain"/>
    <property type="match status" value="2"/>
</dbReference>
<dbReference type="OrthoDB" id="10055605at2759"/>
<evidence type="ECO:0000256" key="8">
    <source>
        <dbReference type="ARBA" id="ARBA00023203"/>
    </source>
</evidence>
<dbReference type="PROSITE" id="PS51456">
    <property type="entry name" value="MYOSIN_MOTOR"/>
    <property type="match status" value="1"/>
</dbReference>
<evidence type="ECO:0000256" key="12">
    <source>
        <dbReference type="PROSITE-ProRule" id="PRU00782"/>
    </source>
</evidence>
<dbReference type="Pfam" id="PF06017">
    <property type="entry name" value="Myosin_TH1"/>
    <property type="match status" value="1"/>
</dbReference>
<evidence type="ECO:0000256" key="1">
    <source>
        <dbReference type="ARBA" id="ARBA00008314"/>
    </source>
</evidence>
<dbReference type="GO" id="GO:0005516">
    <property type="term" value="F:calmodulin binding"/>
    <property type="evidence" value="ECO:0007669"/>
    <property type="project" value="UniProtKB-KW"/>
</dbReference>
<proteinExistence type="inferred from homology"/>
<organism evidence="15 16">
    <name type="scientific">Platysternon megacephalum</name>
    <name type="common">big-headed turtle</name>
    <dbReference type="NCBI Taxonomy" id="55544"/>
    <lineage>
        <taxon>Eukaryota</taxon>
        <taxon>Metazoa</taxon>
        <taxon>Chordata</taxon>
        <taxon>Craniata</taxon>
        <taxon>Vertebrata</taxon>
        <taxon>Euteleostomi</taxon>
        <taxon>Archelosauria</taxon>
        <taxon>Testudinata</taxon>
        <taxon>Testudines</taxon>
        <taxon>Cryptodira</taxon>
        <taxon>Durocryptodira</taxon>
        <taxon>Testudinoidea</taxon>
        <taxon>Platysternidae</taxon>
        <taxon>Platysternon</taxon>
    </lineage>
</organism>
<dbReference type="PROSITE" id="PS50096">
    <property type="entry name" value="IQ"/>
    <property type="match status" value="3"/>
</dbReference>
<accession>A0A4D9E7L3</accession>
<dbReference type="Gene3D" id="1.20.5.190">
    <property type="match status" value="1"/>
</dbReference>
<keyword evidence="8 12" id="KW-0009">Actin-binding</keyword>
<dbReference type="CDD" id="cd23767">
    <property type="entry name" value="IQCD"/>
    <property type="match status" value="3"/>
</dbReference>
<keyword evidence="5" id="KW-0112">Calmodulin-binding</keyword>
<keyword evidence="7 12" id="KW-0505">Motor protein</keyword>
<dbReference type="GO" id="GO:0051015">
    <property type="term" value="F:actin filament binding"/>
    <property type="evidence" value="ECO:0007669"/>
    <property type="project" value="TreeGrafter"/>
</dbReference>
<dbReference type="CDD" id="cd01378">
    <property type="entry name" value="MYSc_Myo1"/>
    <property type="match status" value="1"/>
</dbReference>
<dbReference type="GO" id="GO:0005524">
    <property type="term" value="F:ATP binding"/>
    <property type="evidence" value="ECO:0007669"/>
    <property type="project" value="UniProtKB-UniRule"/>
</dbReference>
<sequence>MEANPSLLDTVGVGDLVLLDPLSEESLLQNLKERFQHREIYTYIGNVVISVNPYQPLPIYCPQTVEQYRNCNFFALKPHIYAIADDAYRSLRDRDKDQCILITGESGAGKTEASKQVMSYVAAVCSKGEEVNQVKEQLLQSNPVLEAFGNAKTIRNDNSSRFGKYMDVEFDFKGQPLGGIISNWELTLERDCSRYGYLGREDPRLPGMDDAANFRAVQVRALLEVAAVVLKLGNVQLGSQFQASGIESCSIQETRAVREIGDLIGLPESALEKALCSRTVEAKREKVVTGLSVAQGCYGRDALAKNIYNRLFNWLVNRINASIKVDSSERRKVMGVLDIYGFEIFQHNSFEQFVINYCNEKLQQVFILMTLKEEQEEYVREGIQWTPVDFFDNSIICSLIEDSQAGILAMLDEECLRPGVVTEETFLAKLNQVCASHKHYESRATQNARHVTDASLAGPCFRVHHYAGKVTYNVTGFVEKNNDLLFRDLSQAMWKARHELLRSLFPEGDPQKASLRRPPTAGSQFKASIATLMKNLYSKNPNYIRCIKPNETKEAGVFTAGLVQIQVRYLGLLENVRVRRAGYAYRQSYEPCLERYKMLCKQTWPQWKGGARDGVQALLTDLRIPPAELAYGRTKIFIRTPRTLFDLEDRRRQRVADLASLIQACYRGWRCRTHYQQMRKSQIVISACSPPRPPAVARGTPGLSPLQQKKQFGQMKRSALLIQACVRGWKSRRLLRELKHQKRCSQAAATISAYWKGYKTRKEYKKYFRSGASATLANFIYRRLLQKFFLRLRSNLPPLVVTDRSWPAAPYTFLANTNEELKKIFYPWKCKKYRDRLTPQRKSLLQDKLCASELFKDKKTLYAKSLQQSFQGEYLGLQKNPKYRALHTAAEGKLVLADTVQKVNRANGKTVPRLFLLTKNHIILADPKAAQPKTVVSLSDIRSVSVTRFSDGFFVLHLNETSTVGSKGDFLLVSDHLIELVTKLHQTLLETTAKTLNLQVADEFSTQFGKGSVAIRIVETAEKNGAAPVCKKKGSHKMEVLVH</sequence>
<keyword evidence="2" id="KW-0677">Repeat</keyword>
<dbReference type="InterPro" id="IPR010926">
    <property type="entry name" value="Myosin_TH1"/>
</dbReference>
<dbReference type="InterPro" id="IPR036961">
    <property type="entry name" value="Kinesin_motor_dom_sf"/>
</dbReference>
<dbReference type="FunFam" id="1.20.5.4820:FF:000013">
    <property type="entry name" value="LOW QUALITY PROTEIN: unconventional myosin-Ib"/>
    <property type="match status" value="1"/>
</dbReference>
<keyword evidence="16" id="KW-1185">Reference proteome</keyword>
<dbReference type="SUPFAM" id="SSF52540">
    <property type="entry name" value="P-loop containing nucleoside triphosphate hydrolases"/>
    <property type="match status" value="1"/>
</dbReference>
<evidence type="ECO:0000256" key="6">
    <source>
        <dbReference type="ARBA" id="ARBA00023123"/>
    </source>
</evidence>
<dbReference type="GO" id="GO:0005903">
    <property type="term" value="C:brush border"/>
    <property type="evidence" value="ECO:0007669"/>
    <property type="project" value="TreeGrafter"/>
</dbReference>
<name>A0A4D9E7L3_9SAUR</name>
<dbReference type="InterPro" id="IPR000048">
    <property type="entry name" value="IQ_motif_EF-hand-BS"/>
</dbReference>
<keyword evidence="4 12" id="KW-0067">ATP-binding</keyword>
<dbReference type="GO" id="GO:0007015">
    <property type="term" value="P:actin filament organization"/>
    <property type="evidence" value="ECO:0007669"/>
    <property type="project" value="TreeGrafter"/>
</dbReference>
<dbReference type="SMART" id="SM00242">
    <property type="entry name" value="MYSc"/>
    <property type="match status" value="1"/>
</dbReference>
<evidence type="ECO:0000259" key="13">
    <source>
        <dbReference type="PROSITE" id="PS51456"/>
    </source>
</evidence>
<feature type="domain" description="Myosin motor" evidence="13">
    <location>
        <begin position="11"/>
        <end position="652"/>
    </location>
</feature>
<evidence type="ECO:0000259" key="14">
    <source>
        <dbReference type="PROSITE" id="PS51757"/>
    </source>
</evidence>
<dbReference type="GO" id="GO:0016459">
    <property type="term" value="C:myosin complex"/>
    <property type="evidence" value="ECO:0007669"/>
    <property type="project" value="UniProtKB-KW"/>
</dbReference>
<reference evidence="15 16" key="1">
    <citation type="submission" date="2019-04" db="EMBL/GenBank/DDBJ databases">
        <title>Draft genome of the big-headed turtle Platysternon megacephalum.</title>
        <authorList>
            <person name="Gong S."/>
        </authorList>
    </citation>
    <scope>NUCLEOTIDE SEQUENCE [LARGE SCALE GENOMIC DNA]</scope>
    <source>
        <strain evidence="15">DO16091913</strain>
        <tissue evidence="15">Muscle</tissue>
    </source>
</reference>
<evidence type="ECO:0000313" key="15">
    <source>
        <dbReference type="EMBL" id="TFK03003.1"/>
    </source>
</evidence>
<gene>
    <name evidence="15" type="ORF">DR999_PMT14735</name>
</gene>
<dbReference type="GO" id="GO:0000146">
    <property type="term" value="F:microfilament motor activity"/>
    <property type="evidence" value="ECO:0007669"/>
    <property type="project" value="TreeGrafter"/>
</dbReference>
<dbReference type="GO" id="GO:0006897">
    <property type="term" value="P:endocytosis"/>
    <property type="evidence" value="ECO:0007669"/>
    <property type="project" value="TreeGrafter"/>
</dbReference>
<dbReference type="GO" id="GO:0007605">
    <property type="term" value="P:sensory perception of sound"/>
    <property type="evidence" value="ECO:0007669"/>
    <property type="project" value="TreeGrafter"/>
</dbReference>
<dbReference type="STRING" id="55544.A0A4D9E7L3"/>
<dbReference type="Pfam" id="PF00063">
    <property type="entry name" value="Myosin_head"/>
    <property type="match status" value="2"/>
</dbReference>
<dbReference type="PROSITE" id="PS51757">
    <property type="entry name" value="TH1"/>
    <property type="match status" value="1"/>
</dbReference>
<dbReference type="InterPro" id="IPR001609">
    <property type="entry name" value="Myosin_head_motor_dom-like"/>
</dbReference>
<dbReference type="GO" id="GO:0005737">
    <property type="term" value="C:cytoplasm"/>
    <property type="evidence" value="ECO:0007669"/>
    <property type="project" value="TreeGrafter"/>
</dbReference>
<evidence type="ECO:0000256" key="10">
    <source>
        <dbReference type="ARBA" id="ARBA00041221"/>
    </source>
</evidence>
<dbReference type="Gene3D" id="1.20.120.720">
    <property type="entry name" value="Myosin VI head, motor domain, U50 subdomain"/>
    <property type="match status" value="1"/>
</dbReference>
<keyword evidence="6 12" id="KW-0518">Myosin</keyword>
<dbReference type="Gene3D" id="1.20.5.4820">
    <property type="match status" value="1"/>
</dbReference>
<feature type="binding site" evidence="12">
    <location>
        <begin position="104"/>
        <end position="111"/>
    </location>
    <ligand>
        <name>ATP</name>
        <dbReference type="ChEBI" id="CHEBI:30616"/>
    </ligand>
</feature>
<dbReference type="AlphaFoldDB" id="A0A4D9E7L3"/>
<evidence type="ECO:0000256" key="4">
    <source>
        <dbReference type="ARBA" id="ARBA00022840"/>
    </source>
</evidence>
<evidence type="ECO:0000256" key="2">
    <source>
        <dbReference type="ARBA" id="ARBA00022737"/>
    </source>
</evidence>
<dbReference type="GO" id="GO:0005886">
    <property type="term" value="C:plasma membrane"/>
    <property type="evidence" value="ECO:0007669"/>
    <property type="project" value="TreeGrafter"/>
</dbReference>
<dbReference type="GO" id="GO:0030048">
    <property type="term" value="P:actin filament-based movement"/>
    <property type="evidence" value="ECO:0007669"/>
    <property type="project" value="TreeGrafter"/>
</dbReference>
<protein>
    <recommendedName>
        <fullName evidence="9">Unconventional myosin-Ia</fullName>
    </recommendedName>
    <alternativeName>
        <fullName evidence="10">Brush border myosin I</fullName>
    </alternativeName>
    <alternativeName>
        <fullName evidence="11">Myosin I heavy chain</fullName>
    </alternativeName>
</protein>
<dbReference type="SMART" id="SM00015">
    <property type="entry name" value="IQ"/>
    <property type="match status" value="3"/>
</dbReference>
<evidence type="ECO:0000256" key="3">
    <source>
        <dbReference type="ARBA" id="ARBA00022741"/>
    </source>
</evidence>
<evidence type="ECO:0000256" key="11">
    <source>
        <dbReference type="ARBA" id="ARBA00041380"/>
    </source>
</evidence>
<dbReference type="PRINTS" id="PR00193">
    <property type="entry name" value="MYOSINHEAVY"/>
</dbReference>